<keyword evidence="3" id="KW-0413">Isomerase</keyword>
<dbReference type="EMBL" id="LJJR01000029">
    <property type="protein sequence ID" value="KPD28046.1"/>
    <property type="molecule type" value="Genomic_DNA"/>
</dbReference>
<dbReference type="Gene3D" id="2.30.30.370">
    <property type="entry name" value="FAH"/>
    <property type="match status" value="1"/>
</dbReference>
<dbReference type="InterPro" id="IPR011234">
    <property type="entry name" value="Fumarylacetoacetase-like_C"/>
</dbReference>
<dbReference type="NCBIfam" id="TIGR02303">
    <property type="entry name" value="HpaG-C-term"/>
    <property type="match status" value="1"/>
</dbReference>
<dbReference type="Proteomes" id="UP000053099">
    <property type="component" value="Unassembled WGS sequence"/>
</dbReference>
<name>A0A0N0IQ71_THESC</name>
<dbReference type="PANTHER" id="PTHR11820:SF114">
    <property type="entry name" value="4-HYDROXYPHENYLACETATE CATABOLISM PROTEIN"/>
    <property type="match status" value="1"/>
</dbReference>
<organism evidence="3 4">
    <name type="scientific">Thermus scotoductus</name>
    <dbReference type="NCBI Taxonomy" id="37636"/>
    <lineage>
        <taxon>Bacteria</taxon>
        <taxon>Thermotogati</taxon>
        <taxon>Deinococcota</taxon>
        <taxon>Deinococci</taxon>
        <taxon>Thermales</taxon>
        <taxon>Thermaceae</taxon>
        <taxon>Thermus</taxon>
    </lineage>
</organism>
<dbReference type="PATRIC" id="fig|37636.3.peg.1062"/>
<comment type="caution">
    <text evidence="3">The sequence shown here is derived from an EMBL/GenBank/DDBJ whole genome shotgun (WGS) entry which is preliminary data.</text>
</comment>
<evidence type="ECO:0000259" key="2">
    <source>
        <dbReference type="Pfam" id="PF01557"/>
    </source>
</evidence>
<dbReference type="Pfam" id="PF01557">
    <property type="entry name" value="FAA_hydrolase"/>
    <property type="match status" value="1"/>
</dbReference>
<protein>
    <submittedName>
        <fullName evidence="3">2-hydroxyhepta-2,4-diene-1,7-dioate isomerase</fullName>
    </submittedName>
</protein>
<dbReference type="AlphaFoldDB" id="A0A0N0IQ71"/>
<dbReference type="GO" id="GO:1901023">
    <property type="term" value="P:4-hydroxyphenylacetate catabolic process"/>
    <property type="evidence" value="ECO:0007669"/>
    <property type="project" value="InterPro"/>
</dbReference>
<evidence type="ECO:0000313" key="3">
    <source>
        <dbReference type="EMBL" id="KPD28046.1"/>
    </source>
</evidence>
<dbReference type="GO" id="GO:0018800">
    <property type="term" value="F:5-oxopent-3-ene-1,2,5-tricarboxylate decarboxylase activity"/>
    <property type="evidence" value="ECO:0007669"/>
    <property type="project" value="InterPro"/>
</dbReference>
<accession>A0A0N0IQ71</accession>
<dbReference type="PANTHER" id="PTHR11820">
    <property type="entry name" value="ACYLPYRUVASE"/>
    <property type="match status" value="1"/>
</dbReference>
<evidence type="ECO:0000256" key="1">
    <source>
        <dbReference type="ARBA" id="ARBA00022723"/>
    </source>
</evidence>
<dbReference type="InterPro" id="IPR012684">
    <property type="entry name" value="HPA_isomer/decarb_C"/>
</dbReference>
<feature type="domain" description="Fumarylacetoacetase-like C-terminal" evidence="2">
    <location>
        <begin position="45"/>
        <end position="252"/>
    </location>
</feature>
<gene>
    <name evidence="3" type="ORF">AN926_09335</name>
</gene>
<reference evidence="3 4" key="1">
    <citation type="submission" date="2015-09" db="EMBL/GenBank/DDBJ databases">
        <title>Draft genome sequence of Thermus scotoductus strain K1 isolated from a geothermal spring in Nagorno-Karabakh, Armenia.</title>
        <authorList>
            <person name="Saghatelyan A."/>
            <person name="Poghosyan L."/>
            <person name="Panosyan H."/>
            <person name="Birkeland N.-K."/>
        </authorList>
    </citation>
    <scope>NUCLEOTIDE SEQUENCE [LARGE SCALE GENOMIC DNA]</scope>
    <source>
        <strain evidence="3 4">K1</strain>
    </source>
</reference>
<dbReference type="SUPFAM" id="SSF56529">
    <property type="entry name" value="FAH"/>
    <property type="match status" value="1"/>
</dbReference>
<keyword evidence="1" id="KW-0479">Metal-binding</keyword>
<proteinExistence type="predicted"/>
<dbReference type="GO" id="GO:0008704">
    <property type="term" value="F:5-carboxymethyl-2-hydroxymuconate delta-isomerase activity"/>
    <property type="evidence" value="ECO:0007669"/>
    <property type="project" value="InterPro"/>
</dbReference>
<dbReference type="InterPro" id="IPR036663">
    <property type="entry name" value="Fumarylacetoacetase_C_sf"/>
</dbReference>
<dbReference type="GO" id="GO:0046872">
    <property type="term" value="F:metal ion binding"/>
    <property type="evidence" value="ECO:0007669"/>
    <property type="project" value="UniProtKB-KW"/>
</dbReference>
<dbReference type="Gene3D" id="3.90.850.10">
    <property type="entry name" value="Fumarylacetoacetase-like, C-terminal domain"/>
    <property type="match status" value="1"/>
</dbReference>
<evidence type="ECO:0000313" key="4">
    <source>
        <dbReference type="Proteomes" id="UP000053099"/>
    </source>
</evidence>
<sequence length="256" mass="28406">MKLCRFLAKGRLHHGVYREGVLLDEAGEAHDPEGVTWLLPFTPGKVIGVALNYADHAEELGLSRPGALPEGQTGIAEPALFWKPNNSLLPHKGVVRYPKGAEYMHYEVELAVVVGRPMRRVKAKEALDYVLGYTIANDLVVRDYVSNTFRPPIRAKGRDTFGPLGPFLVVGEVEDPQNLTLRAYVNGELRQEGHTSRMLYSVAELLEYISEFMTLELYDVILTGTPKGISRVLPGDVMRLEIQGLGALENPIEEEA</sequence>